<feature type="transmembrane region" description="Helical" evidence="14">
    <location>
        <begin position="106"/>
        <end position="124"/>
    </location>
</feature>
<proteinExistence type="inferred from homology"/>
<feature type="transmembrane region" description="Helical" evidence="14">
    <location>
        <begin position="44"/>
        <end position="60"/>
    </location>
</feature>
<keyword evidence="9" id="KW-0406">Ion transport</keyword>
<feature type="region of interest" description="Disordered" evidence="13">
    <location>
        <begin position="227"/>
        <end position="264"/>
    </location>
</feature>
<keyword evidence="5 14" id="KW-0812">Transmembrane</keyword>
<keyword evidence="11" id="KW-0407">Ion channel</keyword>
<evidence type="ECO:0008006" key="17">
    <source>
        <dbReference type="Google" id="ProtNLM"/>
    </source>
</evidence>
<dbReference type="AlphaFoldDB" id="A0A0R2FGG3"/>
<keyword evidence="3" id="KW-0813">Transport</keyword>
<dbReference type="PATRIC" id="fig|1423730.4.peg.1044"/>
<evidence type="ECO:0000256" key="6">
    <source>
        <dbReference type="ARBA" id="ARBA00022826"/>
    </source>
</evidence>
<evidence type="ECO:0000256" key="13">
    <source>
        <dbReference type="SAM" id="MobiDB-lite"/>
    </source>
</evidence>
<evidence type="ECO:0000256" key="2">
    <source>
        <dbReference type="ARBA" id="ARBA00006920"/>
    </source>
</evidence>
<evidence type="ECO:0000256" key="5">
    <source>
        <dbReference type="ARBA" id="ARBA00022692"/>
    </source>
</evidence>
<keyword evidence="7" id="KW-0630">Potassium</keyword>
<keyword evidence="4" id="KW-0633">Potassium transport</keyword>
<dbReference type="EMBL" id="AYZJ01000019">
    <property type="protein sequence ID" value="KRN25077.1"/>
    <property type="molecule type" value="Genomic_DNA"/>
</dbReference>
<comment type="caution">
    <text evidence="15">The sequence shown here is derived from an EMBL/GenBank/DDBJ whole genome shotgun (WGS) entry which is preliminary data.</text>
</comment>
<evidence type="ECO:0000256" key="10">
    <source>
        <dbReference type="ARBA" id="ARBA00023136"/>
    </source>
</evidence>
<keyword evidence="16" id="KW-1185">Reference proteome</keyword>
<name>A0A0R2FGG3_9LACO</name>
<feature type="compositionally biased region" description="Basic and acidic residues" evidence="13">
    <location>
        <begin position="330"/>
        <end position="344"/>
    </location>
</feature>
<dbReference type="GO" id="GO:0015252">
    <property type="term" value="F:proton channel activity"/>
    <property type="evidence" value="ECO:0007669"/>
    <property type="project" value="InterPro"/>
</dbReference>
<feature type="compositionally biased region" description="Polar residues" evidence="13">
    <location>
        <begin position="232"/>
        <end position="252"/>
    </location>
</feature>
<evidence type="ECO:0000256" key="4">
    <source>
        <dbReference type="ARBA" id="ARBA00022538"/>
    </source>
</evidence>
<sequence length="344" mass="39155">MEKLKNRLDAFSDGIMAVVITIMVLDITPILQDSWPHYLTMGKHIGIYLITFVFVFNMWYQHSTAFAEIDTMTYRILIWEVAFLGVLSLMPLFTDMMAENTTSITVMLYGVMQAIINLVFRGLAKSIIHLQYTTKADMQQVYQKIYGNANHWLDGLSIAAIVSAYFFPHITLAFYLAYPVLSFLLNADARQQMYDADALTADEQKDLAELPASDYGDWRKTARRIWHDQSDQKTTGATASASQPRQSQTTAKAPSGKNAPPLSTGAWAAWLDQSLDAQRRHRIHERFETATPEQKAEMAAWFDQRRQILQRRKQQAAPTDDAPKAQQSDASEHDDSQHDTSQHR</sequence>
<dbReference type="Proteomes" id="UP000050865">
    <property type="component" value="Unassembled WGS sequence"/>
</dbReference>
<evidence type="ECO:0000256" key="7">
    <source>
        <dbReference type="ARBA" id="ARBA00022958"/>
    </source>
</evidence>
<evidence type="ECO:0000313" key="16">
    <source>
        <dbReference type="Proteomes" id="UP000050865"/>
    </source>
</evidence>
<feature type="transmembrane region" description="Helical" evidence="14">
    <location>
        <begin position="72"/>
        <end position="94"/>
    </location>
</feature>
<comment type="similarity">
    <text evidence="2">Belongs to the TMEM175 family.</text>
</comment>
<dbReference type="Pfam" id="PF06736">
    <property type="entry name" value="TMEM175"/>
    <property type="match status" value="1"/>
</dbReference>
<dbReference type="STRING" id="1423730.FC75_GL000990"/>
<organism evidence="15 16">
    <name type="scientific">Lacticaseibacillus camelliae DSM 22697 = JCM 13995</name>
    <dbReference type="NCBI Taxonomy" id="1423730"/>
    <lineage>
        <taxon>Bacteria</taxon>
        <taxon>Bacillati</taxon>
        <taxon>Bacillota</taxon>
        <taxon>Bacilli</taxon>
        <taxon>Lactobacillales</taxon>
        <taxon>Lactobacillaceae</taxon>
        <taxon>Lacticaseibacillus</taxon>
    </lineage>
</organism>
<accession>A0A0R2FGG3</accession>
<dbReference type="GO" id="GO:0016020">
    <property type="term" value="C:membrane"/>
    <property type="evidence" value="ECO:0007669"/>
    <property type="project" value="UniProtKB-SubCell"/>
</dbReference>
<evidence type="ECO:0000313" key="15">
    <source>
        <dbReference type="EMBL" id="KRN25077.1"/>
    </source>
</evidence>
<feature type="region of interest" description="Disordered" evidence="13">
    <location>
        <begin position="286"/>
        <end position="344"/>
    </location>
</feature>
<evidence type="ECO:0000256" key="3">
    <source>
        <dbReference type="ARBA" id="ARBA00022448"/>
    </source>
</evidence>
<keyword evidence="8 14" id="KW-1133">Transmembrane helix</keyword>
<protein>
    <recommendedName>
        <fullName evidence="17">Integral membrane protein</fullName>
    </recommendedName>
</protein>
<evidence type="ECO:0000256" key="8">
    <source>
        <dbReference type="ARBA" id="ARBA00022989"/>
    </source>
</evidence>
<reference evidence="15 16" key="1">
    <citation type="journal article" date="2015" name="Genome Announc.">
        <title>Expanding the biotechnology potential of lactobacilli through comparative genomics of 213 strains and associated genera.</title>
        <authorList>
            <person name="Sun Z."/>
            <person name="Harris H.M."/>
            <person name="McCann A."/>
            <person name="Guo C."/>
            <person name="Argimon S."/>
            <person name="Zhang W."/>
            <person name="Yang X."/>
            <person name="Jeffery I.B."/>
            <person name="Cooney J.C."/>
            <person name="Kagawa T.F."/>
            <person name="Liu W."/>
            <person name="Song Y."/>
            <person name="Salvetti E."/>
            <person name="Wrobel A."/>
            <person name="Rasinkangas P."/>
            <person name="Parkhill J."/>
            <person name="Rea M.C."/>
            <person name="O'Sullivan O."/>
            <person name="Ritari J."/>
            <person name="Douillard F.P."/>
            <person name="Paul Ross R."/>
            <person name="Yang R."/>
            <person name="Briner A.E."/>
            <person name="Felis G.E."/>
            <person name="de Vos W.M."/>
            <person name="Barrangou R."/>
            <person name="Klaenhammer T.R."/>
            <person name="Caufield P.W."/>
            <person name="Cui Y."/>
            <person name="Zhang H."/>
            <person name="O'Toole P.W."/>
        </authorList>
    </citation>
    <scope>NUCLEOTIDE SEQUENCE [LARGE SCALE GENOMIC DNA]</scope>
    <source>
        <strain evidence="15 16">DSM 22697</strain>
    </source>
</reference>
<evidence type="ECO:0000256" key="11">
    <source>
        <dbReference type="ARBA" id="ARBA00023303"/>
    </source>
</evidence>
<evidence type="ECO:0000256" key="9">
    <source>
        <dbReference type="ARBA" id="ARBA00023065"/>
    </source>
</evidence>
<evidence type="ECO:0000256" key="1">
    <source>
        <dbReference type="ARBA" id="ARBA00004141"/>
    </source>
</evidence>
<feature type="transmembrane region" description="Helical" evidence="14">
    <location>
        <begin position="12"/>
        <end position="32"/>
    </location>
</feature>
<comment type="subcellular location">
    <subcellularLocation>
        <location evidence="1">Membrane</location>
        <topology evidence="1">Multi-pass membrane protein</topology>
    </subcellularLocation>
</comment>
<feature type="transmembrane region" description="Helical" evidence="14">
    <location>
        <begin position="145"/>
        <end position="166"/>
    </location>
</feature>
<dbReference type="GO" id="GO:0005267">
    <property type="term" value="F:potassium channel activity"/>
    <property type="evidence" value="ECO:0007669"/>
    <property type="project" value="UniProtKB-KW"/>
</dbReference>
<evidence type="ECO:0000256" key="14">
    <source>
        <dbReference type="SAM" id="Phobius"/>
    </source>
</evidence>
<gene>
    <name evidence="15" type="ORF">FC75_GL000990</name>
</gene>
<evidence type="ECO:0000256" key="12">
    <source>
        <dbReference type="ARBA" id="ARBA00034430"/>
    </source>
</evidence>
<dbReference type="InterPro" id="IPR010617">
    <property type="entry name" value="TMEM175-like"/>
</dbReference>
<keyword evidence="6" id="KW-0631">Potassium channel</keyword>
<keyword evidence="10 14" id="KW-0472">Membrane</keyword>
<comment type="catalytic activity">
    <reaction evidence="12">
        <text>K(+)(in) = K(+)(out)</text>
        <dbReference type="Rhea" id="RHEA:29463"/>
        <dbReference type="ChEBI" id="CHEBI:29103"/>
    </reaction>
</comment>
<dbReference type="RefSeq" id="WP_056989096.1">
    <property type="nucleotide sequence ID" value="NZ_AYZJ01000019.1"/>
</dbReference>